<evidence type="ECO:0000313" key="1">
    <source>
        <dbReference type="EMBL" id="JAE03141.1"/>
    </source>
</evidence>
<dbReference type="EMBL" id="GBRH01194755">
    <property type="protein sequence ID" value="JAE03141.1"/>
    <property type="molecule type" value="Transcribed_RNA"/>
</dbReference>
<accession>A0A0A9EZ62</accession>
<sequence length="81" mass="9401">MSGMSLLTRKLQPGKALLNSYTLALLHKLNENNTRDLDITYFQYLGCSNIRDTAHTHHKLSFTLHLYNQFLVSCIPKQHDR</sequence>
<name>A0A0A9EZ62_ARUDO</name>
<reference evidence="1" key="1">
    <citation type="submission" date="2014-09" db="EMBL/GenBank/DDBJ databases">
        <authorList>
            <person name="Magalhaes I.L.F."/>
            <person name="Oliveira U."/>
            <person name="Santos F.R."/>
            <person name="Vidigal T.H.D.A."/>
            <person name="Brescovit A.D."/>
            <person name="Santos A.J."/>
        </authorList>
    </citation>
    <scope>NUCLEOTIDE SEQUENCE</scope>
    <source>
        <tissue evidence="1">Shoot tissue taken approximately 20 cm above the soil surface</tissue>
    </source>
</reference>
<proteinExistence type="predicted"/>
<organism evidence="1">
    <name type="scientific">Arundo donax</name>
    <name type="common">Giant reed</name>
    <name type="synonym">Donax arundinaceus</name>
    <dbReference type="NCBI Taxonomy" id="35708"/>
    <lineage>
        <taxon>Eukaryota</taxon>
        <taxon>Viridiplantae</taxon>
        <taxon>Streptophyta</taxon>
        <taxon>Embryophyta</taxon>
        <taxon>Tracheophyta</taxon>
        <taxon>Spermatophyta</taxon>
        <taxon>Magnoliopsida</taxon>
        <taxon>Liliopsida</taxon>
        <taxon>Poales</taxon>
        <taxon>Poaceae</taxon>
        <taxon>PACMAD clade</taxon>
        <taxon>Arundinoideae</taxon>
        <taxon>Arundineae</taxon>
        <taxon>Arundo</taxon>
    </lineage>
</organism>
<protein>
    <submittedName>
        <fullName evidence="1">Uncharacterized protein</fullName>
    </submittedName>
</protein>
<reference evidence="1" key="2">
    <citation type="journal article" date="2015" name="Data Brief">
        <title>Shoot transcriptome of the giant reed, Arundo donax.</title>
        <authorList>
            <person name="Barrero R.A."/>
            <person name="Guerrero F.D."/>
            <person name="Moolhuijzen P."/>
            <person name="Goolsby J.A."/>
            <person name="Tidwell J."/>
            <person name="Bellgard S.E."/>
            <person name="Bellgard M.I."/>
        </authorList>
    </citation>
    <scope>NUCLEOTIDE SEQUENCE</scope>
    <source>
        <tissue evidence="1">Shoot tissue taken approximately 20 cm above the soil surface</tissue>
    </source>
</reference>
<dbReference type="AlphaFoldDB" id="A0A0A9EZ62"/>